<dbReference type="Gene3D" id="1.25.40.10">
    <property type="entry name" value="Tetratricopeptide repeat domain"/>
    <property type="match status" value="1"/>
</dbReference>
<organism evidence="2">
    <name type="scientific">marine metagenome</name>
    <dbReference type="NCBI Taxonomy" id="408172"/>
    <lineage>
        <taxon>unclassified sequences</taxon>
        <taxon>metagenomes</taxon>
        <taxon>ecological metagenomes</taxon>
    </lineage>
</organism>
<proteinExistence type="predicted"/>
<dbReference type="InterPro" id="IPR011990">
    <property type="entry name" value="TPR-like_helical_dom_sf"/>
</dbReference>
<evidence type="ECO:0000256" key="1">
    <source>
        <dbReference type="SAM" id="Phobius"/>
    </source>
</evidence>
<gene>
    <name evidence="2" type="ORF">METZ01_LOCUS105862</name>
</gene>
<dbReference type="Pfam" id="PF13181">
    <property type="entry name" value="TPR_8"/>
    <property type="match status" value="1"/>
</dbReference>
<dbReference type="EMBL" id="UINC01012094">
    <property type="protein sequence ID" value="SVA53008.1"/>
    <property type="molecule type" value="Genomic_DNA"/>
</dbReference>
<feature type="transmembrane region" description="Helical" evidence="1">
    <location>
        <begin position="5"/>
        <end position="22"/>
    </location>
</feature>
<keyword evidence="1" id="KW-0812">Transmembrane</keyword>
<dbReference type="SMART" id="SM00028">
    <property type="entry name" value="TPR"/>
    <property type="match status" value="3"/>
</dbReference>
<evidence type="ECO:0000313" key="2">
    <source>
        <dbReference type="EMBL" id="SVA53008.1"/>
    </source>
</evidence>
<dbReference type="PROSITE" id="PS50005">
    <property type="entry name" value="TPR"/>
    <property type="match status" value="1"/>
</dbReference>
<reference evidence="2" key="1">
    <citation type="submission" date="2018-05" db="EMBL/GenBank/DDBJ databases">
        <authorList>
            <person name="Lanie J.A."/>
            <person name="Ng W.-L."/>
            <person name="Kazmierczak K.M."/>
            <person name="Andrzejewski T.M."/>
            <person name="Davidsen T.M."/>
            <person name="Wayne K.J."/>
            <person name="Tettelin H."/>
            <person name="Glass J.I."/>
            <person name="Rusch D."/>
            <person name="Podicherti R."/>
            <person name="Tsui H.-C.T."/>
            <person name="Winkler M.E."/>
        </authorList>
    </citation>
    <scope>NUCLEOTIDE SEQUENCE</scope>
</reference>
<dbReference type="InterPro" id="IPR019734">
    <property type="entry name" value="TPR_rpt"/>
</dbReference>
<dbReference type="SUPFAM" id="SSF48452">
    <property type="entry name" value="TPR-like"/>
    <property type="match status" value="1"/>
</dbReference>
<keyword evidence="1" id="KW-1133">Transmembrane helix</keyword>
<accession>A0A381WLE3</accession>
<dbReference type="AlphaFoldDB" id="A0A381WLE3"/>
<sequence>MLTKFFRIVFICIIIFYHNILYSKNLDPKNFNEKNVSNYFSALVSLNNNQNNDSLKFFNSSKFLKESHELYLKKYLFSLVLNGKVSKAVKEIKTVQNKNLTNFFEADLLLLIDSLKKKKYKKSLFYINNLKLYKSEGTFEYIISSVLEDYIYVFNNNKINANSKENFGKLTIINAAFQNCYLGDPNTKFFFNKIINSSDGDYERYLFFYINFLLNKKKHTEAQTVATIIDPLNSSLLAMQSKKWIDDKKFENFENIFSCKNSNDIISEFFFLIANLYSTEGHLGKSNFYLNISNYLNPKFKFNLSLFVENYFTSKNFKKAEKILDDFNKENEIYYWYKIKRKAQIIKKKNDREKSFDYLNSKFNAIHSPSLRMIFDMGNIAKGFKKYNISIKYYSNVLLKLDPETLTYADVLYRRGGSYERLGNAKKSDEDLLKSLEINLDDPYVMNYLAYSWLERNYKIDKAIQMLEKAYQQKINDPYIIDSIGWGYYLVGNFSEAEKILKRAVELMPNDPIVNDHYGDILWKLGRKIQATYFWKNVLNFEDAENEMKEKIYFKLLQGV</sequence>
<keyword evidence="1" id="KW-0472">Membrane</keyword>
<name>A0A381WLE3_9ZZZZ</name>
<protein>
    <submittedName>
        <fullName evidence="2">Uncharacterized protein</fullName>
    </submittedName>
</protein>